<dbReference type="Pfam" id="PF04545">
    <property type="entry name" value="Sigma70_r4"/>
    <property type="match status" value="1"/>
</dbReference>
<dbReference type="InterPro" id="IPR013324">
    <property type="entry name" value="RNA_pol_sigma_r3/r4-like"/>
</dbReference>
<dbReference type="GO" id="GO:0006352">
    <property type="term" value="P:DNA-templated transcription initiation"/>
    <property type="evidence" value="ECO:0007669"/>
    <property type="project" value="InterPro"/>
</dbReference>
<comment type="similarity">
    <text evidence="1">Belongs to the sigma-70 factor family. ECF subfamily.</text>
</comment>
<dbReference type="GO" id="GO:0016987">
    <property type="term" value="F:sigma factor activity"/>
    <property type="evidence" value="ECO:0007669"/>
    <property type="project" value="UniProtKB-KW"/>
</dbReference>
<evidence type="ECO:0000256" key="4">
    <source>
        <dbReference type="ARBA" id="ARBA00023125"/>
    </source>
</evidence>
<evidence type="ECO:0000313" key="9">
    <source>
        <dbReference type="Proteomes" id="UP000230821"/>
    </source>
</evidence>
<dbReference type="InterPro" id="IPR013325">
    <property type="entry name" value="RNA_pol_sigma_r2"/>
</dbReference>
<dbReference type="InterPro" id="IPR039425">
    <property type="entry name" value="RNA_pol_sigma-70-like"/>
</dbReference>
<dbReference type="Gene3D" id="1.10.1740.10">
    <property type="match status" value="1"/>
</dbReference>
<dbReference type="Gene3D" id="1.10.10.10">
    <property type="entry name" value="Winged helix-like DNA-binding domain superfamily/Winged helix DNA-binding domain"/>
    <property type="match status" value="1"/>
</dbReference>
<dbReference type="Proteomes" id="UP000230821">
    <property type="component" value="Unassembled WGS sequence"/>
</dbReference>
<gene>
    <name evidence="8" type="ORF">CSA56_12665</name>
</gene>
<evidence type="ECO:0000313" key="8">
    <source>
        <dbReference type="EMBL" id="PIE33176.1"/>
    </source>
</evidence>
<dbReference type="Pfam" id="PF04542">
    <property type="entry name" value="Sigma70_r2"/>
    <property type="match status" value="1"/>
</dbReference>
<dbReference type="PANTHER" id="PTHR43133:SF8">
    <property type="entry name" value="RNA POLYMERASE SIGMA FACTOR HI_1459-RELATED"/>
    <property type="match status" value="1"/>
</dbReference>
<evidence type="ECO:0000256" key="5">
    <source>
        <dbReference type="ARBA" id="ARBA00023163"/>
    </source>
</evidence>
<dbReference type="InterPro" id="IPR014284">
    <property type="entry name" value="RNA_pol_sigma-70_dom"/>
</dbReference>
<name>A0A2G6KBV1_9BACT</name>
<keyword evidence="5" id="KW-0804">Transcription</keyword>
<evidence type="ECO:0000256" key="1">
    <source>
        <dbReference type="ARBA" id="ARBA00010641"/>
    </source>
</evidence>
<accession>A0A2G6KBV1</accession>
<proteinExistence type="inferred from homology"/>
<dbReference type="GO" id="GO:0003677">
    <property type="term" value="F:DNA binding"/>
    <property type="evidence" value="ECO:0007669"/>
    <property type="project" value="UniProtKB-KW"/>
</dbReference>
<evidence type="ECO:0000259" key="7">
    <source>
        <dbReference type="Pfam" id="PF04545"/>
    </source>
</evidence>
<dbReference type="SUPFAM" id="SSF88946">
    <property type="entry name" value="Sigma2 domain of RNA polymerase sigma factors"/>
    <property type="match status" value="1"/>
</dbReference>
<keyword evidence="2" id="KW-0805">Transcription regulation</keyword>
<dbReference type="InterPro" id="IPR007630">
    <property type="entry name" value="RNA_pol_sigma70_r4"/>
</dbReference>
<keyword evidence="4" id="KW-0238">DNA-binding</keyword>
<comment type="caution">
    <text evidence="8">The sequence shown here is derived from an EMBL/GenBank/DDBJ whole genome shotgun (WGS) entry which is preliminary data.</text>
</comment>
<dbReference type="SUPFAM" id="SSF88659">
    <property type="entry name" value="Sigma3 and sigma4 domains of RNA polymerase sigma factors"/>
    <property type="match status" value="1"/>
</dbReference>
<dbReference type="AlphaFoldDB" id="A0A2G6KBV1"/>
<dbReference type="InterPro" id="IPR007627">
    <property type="entry name" value="RNA_pol_sigma70_r2"/>
</dbReference>
<sequence length="194" mass="22385">MITDEQLAAQIQKGNTRALDELYRRYAKPLYLFCTSTIHATEPEDVVHDVFMRVIESAASFNPDRASFRTWLFRIARNRCIDLARHDSTISLISLDQKKHHSQTESGATLKDFLADERENAEQTLTKRAETEAVRDCIERLIHEEERQAITLYYIAGNVYREIGDMLGKSTSTAKNYVKSAQDHVKRCLERKGF</sequence>
<evidence type="ECO:0008006" key="10">
    <source>
        <dbReference type="Google" id="ProtNLM"/>
    </source>
</evidence>
<dbReference type="InterPro" id="IPR036388">
    <property type="entry name" value="WH-like_DNA-bd_sf"/>
</dbReference>
<dbReference type="PANTHER" id="PTHR43133">
    <property type="entry name" value="RNA POLYMERASE ECF-TYPE SIGMA FACTO"/>
    <property type="match status" value="1"/>
</dbReference>
<dbReference type="NCBIfam" id="TIGR02937">
    <property type="entry name" value="sigma70-ECF"/>
    <property type="match status" value="1"/>
</dbReference>
<keyword evidence="3" id="KW-0731">Sigma factor</keyword>
<evidence type="ECO:0000256" key="2">
    <source>
        <dbReference type="ARBA" id="ARBA00023015"/>
    </source>
</evidence>
<evidence type="ECO:0000256" key="3">
    <source>
        <dbReference type="ARBA" id="ARBA00023082"/>
    </source>
</evidence>
<feature type="domain" description="RNA polymerase sigma-70 region 4" evidence="7">
    <location>
        <begin position="144"/>
        <end position="186"/>
    </location>
</feature>
<feature type="domain" description="RNA polymerase sigma-70 region 2" evidence="6">
    <location>
        <begin position="22"/>
        <end position="86"/>
    </location>
</feature>
<protein>
    <recommendedName>
        <fullName evidence="10">RNA polymerase subunit sigma-24</fullName>
    </recommendedName>
</protein>
<organism evidence="8 9">
    <name type="scientific">candidate division KSB3 bacterium</name>
    <dbReference type="NCBI Taxonomy" id="2044937"/>
    <lineage>
        <taxon>Bacteria</taxon>
        <taxon>candidate division KSB3</taxon>
    </lineage>
</organism>
<evidence type="ECO:0000259" key="6">
    <source>
        <dbReference type="Pfam" id="PF04542"/>
    </source>
</evidence>
<reference evidence="8 9" key="1">
    <citation type="submission" date="2017-10" db="EMBL/GenBank/DDBJ databases">
        <title>Novel microbial diversity and functional potential in the marine mammal oral microbiome.</title>
        <authorList>
            <person name="Dudek N.K."/>
            <person name="Sun C.L."/>
            <person name="Burstein D."/>
            <person name="Kantor R.S."/>
            <person name="Aliaga Goltsman D.S."/>
            <person name="Bik E.M."/>
            <person name="Thomas B.C."/>
            <person name="Banfield J.F."/>
            <person name="Relman D.A."/>
        </authorList>
    </citation>
    <scope>NUCLEOTIDE SEQUENCE [LARGE SCALE GENOMIC DNA]</scope>
    <source>
        <strain evidence="8">DOLJORAL78_47_16</strain>
    </source>
</reference>
<dbReference type="EMBL" id="PDSK01000102">
    <property type="protein sequence ID" value="PIE33176.1"/>
    <property type="molecule type" value="Genomic_DNA"/>
</dbReference>